<dbReference type="EMBL" id="JAYKXP010000079">
    <property type="protein sequence ID" value="KAK7030286.1"/>
    <property type="molecule type" value="Genomic_DNA"/>
</dbReference>
<gene>
    <name evidence="1" type="ORF">VNI00_014303</name>
</gene>
<dbReference type="AlphaFoldDB" id="A0AAW0BTY0"/>
<reference evidence="1 2" key="1">
    <citation type="submission" date="2024-01" db="EMBL/GenBank/DDBJ databases">
        <title>A draft genome for a cacao thread blight-causing isolate of Paramarasmius palmivorus.</title>
        <authorList>
            <person name="Baruah I.K."/>
            <person name="Bukari Y."/>
            <person name="Amoako-Attah I."/>
            <person name="Meinhardt L.W."/>
            <person name="Bailey B.A."/>
            <person name="Cohen S.P."/>
        </authorList>
    </citation>
    <scope>NUCLEOTIDE SEQUENCE [LARGE SCALE GENOMIC DNA]</scope>
    <source>
        <strain evidence="1 2">GH-12</strain>
    </source>
</reference>
<sequence>MSAIKAPDGEFVKVYDQVLRWYATHPSMHFSAAVEGLYLGVTCPEFQSVLVPLWDYDKSHLWGHWTVPAEYRPRIEDVVYCWFQTLKNVDPVRVDILDRKVARERDTQYAMFLYPQVLPCIMPEFDTNRRYGEYANGERKAYGPLLLVKYKPSTKAPVDIDISPADPEFGDLITKFIAIMKHKEDTTPKYDDDNAGPSTAHT</sequence>
<dbReference type="Proteomes" id="UP001383192">
    <property type="component" value="Unassembled WGS sequence"/>
</dbReference>
<evidence type="ECO:0000313" key="1">
    <source>
        <dbReference type="EMBL" id="KAK7030286.1"/>
    </source>
</evidence>
<name>A0AAW0BTY0_9AGAR</name>
<proteinExistence type="predicted"/>
<accession>A0AAW0BTY0</accession>
<organism evidence="1 2">
    <name type="scientific">Paramarasmius palmivorus</name>
    <dbReference type="NCBI Taxonomy" id="297713"/>
    <lineage>
        <taxon>Eukaryota</taxon>
        <taxon>Fungi</taxon>
        <taxon>Dikarya</taxon>
        <taxon>Basidiomycota</taxon>
        <taxon>Agaricomycotina</taxon>
        <taxon>Agaricomycetes</taxon>
        <taxon>Agaricomycetidae</taxon>
        <taxon>Agaricales</taxon>
        <taxon>Marasmiineae</taxon>
        <taxon>Marasmiaceae</taxon>
        <taxon>Paramarasmius</taxon>
    </lineage>
</organism>
<keyword evidence="2" id="KW-1185">Reference proteome</keyword>
<protein>
    <submittedName>
        <fullName evidence="1">Uncharacterized protein</fullName>
    </submittedName>
</protein>
<evidence type="ECO:0000313" key="2">
    <source>
        <dbReference type="Proteomes" id="UP001383192"/>
    </source>
</evidence>
<comment type="caution">
    <text evidence="1">The sequence shown here is derived from an EMBL/GenBank/DDBJ whole genome shotgun (WGS) entry which is preliminary data.</text>
</comment>